<dbReference type="AlphaFoldDB" id="A0A250JS29"/>
<evidence type="ECO:0000313" key="1">
    <source>
        <dbReference type="EMBL" id="ATB45936.1"/>
    </source>
</evidence>
<dbReference type="EMBL" id="CP022203">
    <property type="protein sequence ID" value="ATB45936.1"/>
    <property type="molecule type" value="Genomic_DNA"/>
</dbReference>
<dbReference type="RefSeq" id="WP_204817466.1">
    <property type="nucleotide sequence ID" value="NZ_CP022203.1"/>
</dbReference>
<dbReference type="Proteomes" id="UP000217343">
    <property type="component" value="Chromosome"/>
</dbReference>
<protein>
    <submittedName>
        <fullName evidence="1">Tail protein</fullName>
    </submittedName>
</protein>
<keyword evidence="2" id="KW-1185">Reference proteome</keyword>
<dbReference type="KEGG" id="mmas:MYMAC_001524"/>
<evidence type="ECO:0000313" key="2">
    <source>
        <dbReference type="Proteomes" id="UP000217343"/>
    </source>
</evidence>
<reference evidence="1 2" key="1">
    <citation type="submission" date="2017-06" db="EMBL/GenBank/DDBJ databases">
        <title>Sequencing and comparative analysis of myxobacterial genomes.</title>
        <authorList>
            <person name="Rupp O."/>
            <person name="Goesmann A."/>
            <person name="Sogaard-Andersen L."/>
        </authorList>
    </citation>
    <scope>NUCLEOTIDE SEQUENCE [LARGE SCALE GENOMIC DNA]</scope>
    <source>
        <strain evidence="1 2">DSM 14697</strain>
    </source>
</reference>
<name>A0A250JS29_9BACT</name>
<gene>
    <name evidence="1" type="ORF">MYMAC_001524</name>
</gene>
<organism evidence="1 2">
    <name type="scientific">Corallococcus macrosporus DSM 14697</name>
    <dbReference type="NCBI Taxonomy" id="1189310"/>
    <lineage>
        <taxon>Bacteria</taxon>
        <taxon>Pseudomonadati</taxon>
        <taxon>Myxococcota</taxon>
        <taxon>Myxococcia</taxon>
        <taxon>Myxococcales</taxon>
        <taxon>Cystobacterineae</taxon>
        <taxon>Myxococcaceae</taxon>
        <taxon>Corallococcus</taxon>
    </lineage>
</organism>
<accession>A0A250JS29</accession>
<sequence length="51" mass="5271">MTAGGGAAHSPGASAQLAHTHFVDLVEPLPSILPEHWELGLSELGDTTTLH</sequence>
<proteinExistence type="predicted"/>